<feature type="region of interest" description="Disordered" evidence="1">
    <location>
        <begin position="75"/>
        <end position="128"/>
    </location>
</feature>
<feature type="compositionally biased region" description="Basic residues" evidence="1">
    <location>
        <begin position="75"/>
        <end position="86"/>
    </location>
</feature>
<feature type="non-terminal residue" evidence="2">
    <location>
        <position position="1"/>
    </location>
</feature>
<accession>A0A6A4GIF3</accession>
<evidence type="ECO:0000313" key="3">
    <source>
        <dbReference type="Proteomes" id="UP000799118"/>
    </source>
</evidence>
<dbReference type="AlphaFoldDB" id="A0A6A4GIF3"/>
<name>A0A6A4GIF3_9AGAR</name>
<organism evidence="2 3">
    <name type="scientific">Gymnopus androsaceus JB14</name>
    <dbReference type="NCBI Taxonomy" id="1447944"/>
    <lineage>
        <taxon>Eukaryota</taxon>
        <taxon>Fungi</taxon>
        <taxon>Dikarya</taxon>
        <taxon>Basidiomycota</taxon>
        <taxon>Agaricomycotina</taxon>
        <taxon>Agaricomycetes</taxon>
        <taxon>Agaricomycetidae</taxon>
        <taxon>Agaricales</taxon>
        <taxon>Marasmiineae</taxon>
        <taxon>Omphalotaceae</taxon>
        <taxon>Gymnopus</taxon>
    </lineage>
</organism>
<keyword evidence="3" id="KW-1185">Reference proteome</keyword>
<reference evidence="2" key="1">
    <citation type="journal article" date="2019" name="Environ. Microbiol.">
        <title>Fungal ecological strategies reflected in gene transcription - a case study of two litter decomposers.</title>
        <authorList>
            <person name="Barbi F."/>
            <person name="Kohler A."/>
            <person name="Barry K."/>
            <person name="Baskaran P."/>
            <person name="Daum C."/>
            <person name="Fauchery L."/>
            <person name="Ihrmark K."/>
            <person name="Kuo A."/>
            <person name="LaButti K."/>
            <person name="Lipzen A."/>
            <person name="Morin E."/>
            <person name="Grigoriev I.V."/>
            <person name="Henrissat B."/>
            <person name="Lindahl B."/>
            <person name="Martin F."/>
        </authorList>
    </citation>
    <scope>NUCLEOTIDE SEQUENCE</scope>
    <source>
        <strain evidence="2">JB14</strain>
    </source>
</reference>
<dbReference type="Proteomes" id="UP000799118">
    <property type="component" value="Unassembled WGS sequence"/>
</dbReference>
<gene>
    <name evidence="2" type="ORF">BT96DRAFT_781557</name>
</gene>
<feature type="non-terminal residue" evidence="2">
    <location>
        <position position="128"/>
    </location>
</feature>
<protein>
    <submittedName>
        <fullName evidence="2">Uncharacterized protein</fullName>
    </submittedName>
</protein>
<sequence length="128" mass="14128">NPFEQARDKRIPRTATVPARLAYHEAHAALRPLLAGVQTAEDLDDLVDQLNEIRQAIMIFLLIFYTHLSDTTVIKHKGRPRTKRLTAGREGPSQGGGARKGRHTDAEGSGRKCGACRIPGHTRARCPK</sequence>
<proteinExistence type="predicted"/>
<dbReference type="EMBL" id="ML770018">
    <property type="protein sequence ID" value="KAE9385190.1"/>
    <property type="molecule type" value="Genomic_DNA"/>
</dbReference>
<dbReference type="OrthoDB" id="3018493at2759"/>
<evidence type="ECO:0000313" key="2">
    <source>
        <dbReference type="EMBL" id="KAE9385190.1"/>
    </source>
</evidence>
<evidence type="ECO:0000256" key="1">
    <source>
        <dbReference type="SAM" id="MobiDB-lite"/>
    </source>
</evidence>